<dbReference type="InterPro" id="IPR029060">
    <property type="entry name" value="PIN-like_dom_sf"/>
</dbReference>
<dbReference type="Pfam" id="PF01850">
    <property type="entry name" value="PIN"/>
    <property type="match status" value="1"/>
</dbReference>
<dbReference type="SUPFAM" id="SSF88723">
    <property type="entry name" value="PIN domain-like"/>
    <property type="match status" value="1"/>
</dbReference>
<name>J0WE83_RHILT</name>
<dbReference type="InterPro" id="IPR002716">
    <property type="entry name" value="PIN_dom"/>
</dbReference>
<dbReference type="AlphaFoldDB" id="J0WE83"/>
<reference evidence="2 3" key="1">
    <citation type="submission" date="2012-02" db="EMBL/GenBank/DDBJ databases">
        <title>Improved High-Quality Draft Sequence of Rhizobium leguminosarum bv. trifolii WSM2297.</title>
        <authorList>
            <consortium name="US DOE Joint Genome Institute"/>
            <person name="Lucas S."/>
            <person name="Han J."/>
            <person name="Lapidus A."/>
            <person name="Cheng J.-F."/>
            <person name="Goodwin L."/>
            <person name="Pitluck S."/>
            <person name="Peters L."/>
            <person name="Ovchinnikova G."/>
            <person name="Zhang X."/>
            <person name="Detter J.C."/>
            <person name="Han C."/>
            <person name="Tapia R."/>
            <person name="Land M."/>
            <person name="Hauser L."/>
            <person name="Kyrpides N."/>
            <person name="Ivanova N."/>
            <person name="Pagani I."/>
            <person name="Brau L."/>
            <person name="Yates R."/>
            <person name="O'Hara G."/>
            <person name="Rui T."/>
            <person name="Howieson J."/>
            <person name="Reeve W."/>
            <person name="Woyke T."/>
        </authorList>
    </citation>
    <scope>NUCLEOTIDE SEQUENCE [LARGE SCALE GENOMIC DNA]</scope>
    <source>
        <strain evidence="2 3">WSM2297</strain>
    </source>
</reference>
<evidence type="ECO:0000313" key="2">
    <source>
        <dbReference type="EMBL" id="EJC84141.1"/>
    </source>
</evidence>
<proteinExistence type="predicted"/>
<evidence type="ECO:0000259" key="1">
    <source>
        <dbReference type="Pfam" id="PF01850"/>
    </source>
</evidence>
<organism evidence="2 3">
    <name type="scientific">Rhizobium leguminosarum bv. trifolii WSM2297</name>
    <dbReference type="NCBI Taxonomy" id="754762"/>
    <lineage>
        <taxon>Bacteria</taxon>
        <taxon>Pseudomonadati</taxon>
        <taxon>Pseudomonadota</taxon>
        <taxon>Alphaproteobacteria</taxon>
        <taxon>Hyphomicrobiales</taxon>
        <taxon>Rhizobiaceae</taxon>
        <taxon>Rhizobium/Agrobacterium group</taxon>
        <taxon>Rhizobium</taxon>
    </lineage>
</organism>
<sequence length="146" mass="16430">MLDESVIRSMDTHNNVLKWKRSIDDSELAICVFTLFEKRKGAEAQLKKDPKKAQAKLDAIAEFEISFGPDRVLSLDAAATKEWASFVGAREKHVMDAGIAAVAKIHGLIILTRNLNDFVDFRVLCLDPFRDPPLLVEYDDKPTKSK</sequence>
<dbReference type="HOGENOM" id="CLU_118482_8_0_5"/>
<dbReference type="RefSeq" id="WP_003576938.1">
    <property type="nucleotide sequence ID" value="NZ_JH719393.1"/>
</dbReference>
<feature type="domain" description="PIN" evidence="1">
    <location>
        <begin position="9"/>
        <end position="115"/>
    </location>
</feature>
<accession>J0WE83</accession>
<gene>
    <name evidence="2" type="ORF">Rleg4DRAFT_5938</name>
</gene>
<dbReference type="EMBL" id="JH719393">
    <property type="protein sequence ID" value="EJC84141.1"/>
    <property type="molecule type" value="Genomic_DNA"/>
</dbReference>
<dbReference type="Gene3D" id="3.40.50.1010">
    <property type="entry name" value="5'-nuclease"/>
    <property type="match status" value="1"/>
</dbReference>
<protein>
    <submittedName>
        <fullName evidence="2">Putative nucleic acid-binding protein</fullName>
    </submittedName>
</protein>
<evidence type="ECO:0000313" key="3">
    <source>
        <dbReference type="Proteomes" id="UP000005732"/>
    </source>
</evidence>
<dbReference type="Proteomes" id="UP000005732">
    <property type="component" value="Unassembled WGS sequence"/>
</dbReference>